<dbReference type="Gene3D" id="3.40.630.30">
    <property type="match status" value="1"/>
</dbReference>
<dbReference type="InterPro" id="IPR006464">
    <property type="entry name" value="AcTrfase_RimI/Ard1"/>
</dbReference>
<dbReference type="PANTHER" id="PTHR43420:SF44">
    <property type="entry name" value="ACETYLTRANSFERASE YPEA"/>
    <property type="match status" value="1"/>
</dbReference>
<feature type="domain" description="N-acetyltransferase" evidence="6">
    <location>
        <begin position="1"/>
        <end position="143"/>
    </location>
</feature>
<dbReference type="InterPro" id="IPR000182">
    <property type="entry name" value="GNAT_dom"/>
</dbReference>
<comment type="similarity">
    <text evidence="1 5">Belongs to the acetyltransferase family. RimI subfamily.</text>
</comment>
<dbReference type="SUPFAM" id="SSF55729">
    <property type="entry name" value="Acyl-CoA N-acyltransferases (Nat)"/>
    <property type="match status" value="1"/>
</dbReference>
<reference evidence="7 8" key="1">
    <citation type="submission" date="2018-08" db="EMBL/GenBank/DDBJ databases">
        <title>The first complete genome of Treponema rectale (CHPAT), a commensal spirochete of the bovine rectum.</title>
        <authorList>
            <person name="Staton G.J."/>
            <person name="Clegg S.R."/>
            <person name="Carter S.D."/>
            <person name="Radford A.D."/>
            <person name="Darby A."/>
            <person name="Hall N."/>
            <person name="Birtles R.J."/>
            <person name="Evans N.J."/>
        </authorList>
    </citation>
    <scope>NUCLEOTIDE SEQUENCE [LARGE SCALE GENOMIC DNA]</scope>
    <source>
        <strain evidence="7 8">CHPA</strain>
    </source>
</reference>
<evidence type="ECO:0000313" key="7">
    <source>
        <dbReference type="EMBL" id="QOS39267.1"/>
    </source>
</evidence>
<comment type="subcellular location">
    <subcellularLocation>
        <location evidence="5">Cytoplasm</location>
    </subcellularLocation>
</comment>
<dbReference type="PROSITE" id="PS51186">
    <property type="entry name" value="GNAT"/>
    <property type="match status" value="1"/>
</dbReference>
<evidence type="ECO:0000256" key="1">
    <source>
        <dbReference type="ARBA" id="ARBA00005395"/>
    </source>
</evidence>
<dbReference type="PANTHER" id="PTHR43420">
    <property type="entry name" value="ACETYLTRANSFERASE"/>
    <property type="match status" value="1"/>
</dbReference>
<dbReference type="InterPro" id="IPR050680">
    <property type="entry name" value="YpeA/RimI_acetyltransf"/>
</dbReference>
<dbReference type="EMBL" id="CP031517">
    <property type="protein sequence ID" value="QOS39267.1"/>
    <property type="molecule type" value="Genomic_DNA"/>
</dbReference>
<accession>A0A7M1XIR4</accession>
<protein>
    <recommendedName>
        <fullName evidence="5">[Ribosomal protein bS18]-alanine N-acetyltransferase</fullName>
        <ecNumber evidence="5">2.3.1.266</ecNumber>
    </recommendedName>
</protein>
<evidence type="ECO:0000256" key="2">
    <source>
        <dbReference type="ARBA" id="ARBA00022490"/>
    </source>
</evidence>
<proteinExistence type="inferred from homology"/>
<keyword evidence="2 5" id="KW-0963">Cytoplasm</keyword>
<keyword evidence="3 7" id="KW-0808">Transferase</keyword>
<dbReference type="Proteomes" id="UP000593591">
    <property type="component" value="Chromosome"/>
</dbReference>
<evidence type="ECO:0000313" key="8">
    <source>
        <dbReference type="Proteomes" id="UP000593591"/>
    </source>
</evidence>
<dbReference type="KEGG" id="trc:DYE49_01895"/>
<gene>
    <name evidence="7" type="primary">rimI</name>
    <name evidence="7" type="ORF">DYE49_01895</name>
</gene>
<sequence>MIVKEAEEQDILSLLEIGKRIHDFKPESELPFYSESLGFELYVLAKDDETNIGFVCVRFDDDTEAEIDYIAIDEKEEGKGYATMLLKEVMEELKRNGIKKIYLEVRSRNQRAISLYERNGFVQYRVRKHYYNDDDALCYVKEA</sequence>
<comment type="catalytic activity">
    <reaction evidence="5">
        <text>N-terminal L-alanyl-[ribosomal protein bS18] + acetyl-CoA = N-terminal N(alpha)-acetyl-L-alanyl-[ribosomal protein bS18] + CoA + H(+)</text>
        <dbReference type="Rhea" id="RHEA:43756"/>
        <dbReference type="Rhea" id="RHEA-COMP:10676"/>
        <dbReference type="Rhea" id="RHEA-COMP:10677"/>
        <dbReference type="ChEBI" id="CHEBI:15378"/>
        <dbReference type="ChEBI" id="CHEBI:57287"/>
        <dbReference type="ChEBI" id="CHEBI:57288"/>
        <dbReference type="ChEBI" id="CHEBI:64718"/>
        <dbReference type="ChEBI" id="CHEBI:83683"/>
        <dbReference type="EC" id="2.3.1.266"/>
    </reaction>
</comment>
<dbReference type="InterPro" id="IPR016181">
    <property type="entry name" value="Acyl_CoA_acyltransferase"/>
</dbReference>
<evidence type="ECO:0000256" key="5">
    <source>
        <dbReference type="RuleBase" id="RU363094"/>
    </source>
</evidence>
<dbReference type="Pfam" id="PF00583">
    <property type="entry name" value="Acetyltransf_1"/>
    <property type="match status" value="1"/>
</dbReference>
<dbReference type="GO" id="GO:0005737">
    <property type="term" value="C:cytoplasm"/>
    <property type="evidence" value="ECO:0007669"/>
    <property type="project" value="UniProtKB-SubCell"/>
</dbReference>
<dbReference type="AlphaFoldDB" id="A0A7M1XIR4"/>
<dbReference type="EC" id="2.3.1.266" evidence="5"/>
<dbReference type="CDD" id="cd04301">
    <property type="entry name" value="NAT_SF"/>
    <property type="match status" value="1"/>
</dbReference>
<evidence type="ECO:0000259" key="6">
    <source>
        <dbReference type="PROSITE" id="PS51186"/>
    </source>
</evidence>
<organism evidence="7 8">
    <name type="scientific">Treponema rectale</name>
    <dbReference type="NCBI Taxonomy" id="744512"/>
    <lineage>
        <taxon>Bacteria</taxon>
        <taxon>Pseudomonadati</taxon>
        <taxon>Spirochaetota</taxon>
        <taxon>Spirochaetia</taxon>
        <taxon>Spirochaetales</taxon>
        <taxon>Treponemataceae</taxon>
        <taxon>Treponema</taxon>
    </lineage>
</organism>
<comment type="function">
    <text evidence="5">Acetylates the N-terminal alanine of ribosomal protein bS18.</text>
</comment>
<keyword evidence="4" id="KW-0012">Acyltransferase</keyword>
<evidence type="ECO:0000256" key="4">
    <source>
        <dbReference type="ARBA" id="ARBA00023315"/>
    </source>
</evidence>
<dbReference type="GO" id="GO:0008999">
    <property type="term" value="F:protein-N-terminal-alanine acetyltransferase activity"/>
    <property type="evidence" value="ECO:0007669"/>
    <property type="project" value="UniProtKB-EC"/>
</dbReference>
<dbReference type="NCBIfam" id="TIGR01575">
    <property type="entry name" value="rimI"/>
    <property type="match status" value="1"/>
</dbReference>
<evidence type="ECO:0000256" key="3">
    <source>
        <dbReference type="ARBA" id="ARBA00022679"/>
    </source>
</evidence>
<name>A0A7M1XIR4_9SPIR</name>